<evidence type="ECO:0000256" key="3">
    <source>
        <dbReference type="ARBA" id="ARBA00023274"/>
    </source>
</evidence>
<dbReference type="AlphaFoldDB" id="J9D737"/>
<keyword evidence="5" id="KW-1185">Reference proteome</keyword>
<keyword evidence="3" id="KW-0687">Ribonucleoprotein</keyword>
<dbReference type="GO" id="GO:0003735">
    <property type="term" value="F:structural constituent of ribosome"/>
    <property type="evidence" value="ECO:0007669"/>
    <property type="project" value="InterPro"/>
</dbReference>
<dbReference type="VEuPathDB" id="MicrosporidiaDB:EDEG_02306"/>
<dbReference type="EMBL" id="AFBI03000040">
    <property type="protein sequence ID" value="EJW03349.1"/>
    <property type="molecule type" value="Genomic_DNA"/>
</dbReference>
<dbReference type="NCBIfam" id="TIGR01077">
    <property type="entry name" value="L13_A_E"/>
    <property type="match status" value="1"/>
</dbReference>
<dbReference type="InterPro" id="IPR005822">
    <property type="entry name" value="Ribosomal_uL13"/>
</dbReference>
<comment type="similarity">
    <text evidence="1">Belongs to the universal ribosomal protein uL13 family.</text>
</comment>
<dbReference type="GO" id="GO:0017148">
    <property type="term" value="P:negative regulation of translation"/>
    <property type="evidence" value="ECO:0007669"/>
    <property type="project" value="TreeGrafter"/>
</dbReference>
<dbReference type="Pfam" id="PF00572">
    <property type="entry name" value="Ribosomal_L13"/>
    <property type="match status" value="1"/>
</dbReference>
<dbReference type="InterPro" id="IPR036899">
    <property type="entry name" value="Ribosomal_uL13_sf"/>
</dbReference>
<dbReference type="HOGENOM" id="CLU_076922_1_1_1"/>
<evidence type="ECO:0000313" key="4">
    <source>
        <dbReference type="EMBL" id="EJW03349.1"/>
    </source>
</evidence>
<dbReference type="InParanoid" id="J9D737"/>
<dbReference type="OMA" id="GMLPWKT"/>
<gene>
    <name evidence="4" type="ORF">EDEG_02306</name>
</gene>
<accession>J9D737</accession>
<protein>
    <submittedName>
        <fullName evidence="4">Ribosomal protein L13</fullName>
    </submittedName>
</protein>
<dbReference type="GO" id="GO:0006412">
    <property type="term" value="P:translation"/>
    <property type="evidence" value="ECO:0007669"/>
    <property type="project" value="InterPro"/>
</dbReference>
<evidence type="ECO:0000256" key="1">
    <source>
        <dbReference type="ARBA" id="ARBA00006227"/>
    </source>
</evidence>
<dbReference type="InterPro" id="IPR005755">
    <property type="entry name" value="Ribosomal_uL13_euk/arc"/>
</dbReference>
<dbReference type="Gene3D" id="3.90.1180.10">
    <property type="entry name" value="Ribosomal protein L13"/>
    <property type="match status" value="1"/>
</dbReference>
<keyword evidence="2 4" id="KW-0689">Ribosomal protein</keyword>
<sequence length="247" mass="29254">MHLFELNFYIEWLNFHFHLTTLISFQISSFTVIFISNISPKIHTLLKMDSQPKQIYINGSDHVAGRLASHVAKNLLEGHNVTVLHCENIVYAMPITRARKIYKSYLRKRCVVNPRKGPYHYVEPSKYFERMVKRMTPHKKKRGSDALKRLSCFNSLPDEFIDKQIVVCPKALRKYCQDPIRKHCTFGELLREFGYKHYDIVMKNNVKVEGILKKKQKRMEQEKLRILKLKEKDDFKKEVEAILAKIE</sequence>
<proteinExistence type="inferred from homology"/>
<evidence type="ECO:0000256" key="2">
    <source>
        <dbReference type="ARBA" id="ARBA00022980"/>
    </source>
</evidence>
<dbReference type="OrthoDB" id="1882297at2759"/>
<reference evidence="5" key="2">
    <citation type="submission" date="2015-07" db="EMBL/GenBank/DDBJ databases">
        <title>Contrasting host-pathogen interactions and genome evolution in two generalist and specialist microsporidian pathogens of mosquitoes.</title>
        <authorList>
            <consortium name="The Broad Institute Genomics Platform"/>
            <consortium name="The Broad Institute Genome Sequencing Center for Infectious Disease"/>
            <person name="Cuomo C.A."/>
            <person name="Sanscrainte N.D."/>
            <person name="Goldberg J.M."/>
            <person name="Heiman D."/>
            <person name="Young S."/>
            <person name="Zeng Q."/>
            <person name="Becnel J.J."/>
            <person name="Birren B.W."/>
        </authorList>
    </citation>
    <scope>NUCLEOTIDE SEQUENCE [LARGE SCALE GENOMIC DNA]</scope>
    <source>
        <strain evidence="5">USNM 41457</strain>
    </source>
</reference>
<dbReference type="FunCoup" id="J9D737">
    <property type="interactions" value="147"/>
</dbReference>
<name>J9D737_EDHAE</name>
<comment type="caution">
    <text evidence="4">The sequence shown here is derived from an EMBL/GenBank/DDBJ whole genome shotgun (WGS) entry which is preliminary data.</text>
</comment>
<dbReference type="SUPFAM" id="SSF52161">
    <property type="entry name" value="Ribosomal protein L13"/>
    <property type="match status" value="1"/>
</dbReference>
<dbReference type="PANTHER" id="PTHR11545">
    <property type="entry name" value="RIBOSOMAL PROTEIN L13"/>
    <property type="match status" value="1"/>
</dbReference>
<dbReference type="GO" id="GO:0003729">
    <property type="term" value="F:mRNA binding"/>
    <property type="evidence" value="ECO:0007669"/>
    <property type="project" value="TreeGrafter"/>
</dbReference>
<dbReference type="STRING" id="1003232.J9D737"/>
<reference evidence="4 5" key="1">
    <citation type="submission" date="2011-08" db="EMBL/GenBank/DDBJ databases">
        <authorList>
            <person name="Liu Z.J."/>
            <person name="Shi F.L."/>
            <person name="Lu J.Q."/>
            <person name="Li M."/>
            <person name="Wang Z.L."/>
        </authorList>
    </citation>
    <scope>NUCLEOTIDE SEQUENCE [LARGE SCALE GENOMIC DNA]</scope>
    <source>
        <strain evidence="4 5">USNM 41457</strain>
    </source>
</reference>
<organism evidence="4 5">
    <name type="scientific">Edhazardia aedis (strain USNM 41457)</name>
    <name type="common">Microsporidian parasite</name>
    <dbReference type="NCBI Taxonomy" id="1003232"/>
    <lineage>
        <taxon>Eukaryota</taxon>
        <taxon>Fungi</taxon>
        <taxon>Fungi incertae sedis</taxon>
        <taxon>Microsporidia</taxon>
        <taxon>Edhazardia</taxon>
    </lineage>
</organism>
<dbReference type="GO" id="GO:0022625">
    <property type="term" value="C:cytosolic large ribosomal subunit"/>
    <property type="evidence" value="ECO:0007669"/>
    <property type="project" value="TreeGrafter"/>
</dbReference>
<evidence type="ECO:0000313" key="5">
    <source>
        <dbReference type="Proteomes" id="UP000003163"/>
    </source>
</evidence>
<dbReference type="Proteomes" id="UP000003163">
    <property type="component" value="Unassembled WGS sequence"/>
</dbReference>
<dbReference type="PANTHER" id="PTHR11545:SF3">
    <property type="entry name" value="LARGE RIBOSOMAL SUBUNIT PROTEIN UL13"/>
    <property type="match status" value="1"/>
</dbReference>